<dbReference type="Pfam" id="PF00133">
    <property type="entry name" value="tRNA-synt_1"/>
    <property type="match status" value="1"/>
</dbReference>
<evidence type="ECO:0000256" key="1">
    <source>
        <dbReference type="ARBA" id="ARBA00013169"/>
    </source>
</evidence>
<dbReference type="SUPFAM" id="SSF52374">
    <property type="entry name" value="Nucleotidylyl transferase"/>
    <property type="match status" value="1"/>
</dbReference>
<dbReference type="GO" id="GO:0005524">
    <property type="term" value="F:ATP binding"/>
    <property type="evidence" value="ECO:0007669"/>
    <property type="project" value="UniProtKB-KW"/>
</dbReference>
<dbReference type="PANTHER" id="PTHR11946:SF93">
    <property type="entry name" value="VALINE--TRNA LIGASE, CHLOROPLASTIC_MITOCHONDRIAL 2"/>
    <property type="match status" value="1"/>
</dbReference>
<keyword evidence="6" id="KW-0030">Aminoacyl-tRNA synthetase</keyword>
<dbReference type="AlphaFoldDB" id="X1E4A8"/>
<evidence type="ECO:0000313" key="9">
    <source>
        <dbReference type="EMBL" id="GAH15250.1"/>
    </source>
</evidence>
<evidence type="ECO:0000256" key="3">
    <source>
        <dbReference type="ARBA" id="ARBA00022741"/>
    </source>
</evidence>
<dbReference type="InterPro" id="IPR002300">
    <property type="entry name" value="aa-tRNA-synth_Ia"/>
</dbReference>
<dbReference type="GO" id="GO:0006438">
    <property type="term" value="P:valyl-tRNA aminoacylation"/>
    <property type="evidence" value="ECO:0007669"/>
    <property type="project" value="InterPro"/>
</dbReference>
<gene>
    <name evidence="9" type="ORF">S01H4_54732</name>
</gene>
<proteinExistence type="predicted"/>
<dbReference type="EMBL" id="BART01031517">
    <property type="protein sequence ID" value="GAH15250.1"/>
    <property type="molecule type" value="Genomic_DNA"/>
</dbReference>
<reference evidence="9" key="1">
    <citation type="journal article" date="2014" name="Front. Microbiol.">
        <title>High frequency of phylogenetically diverse reductive dehalogenase-homologous genes in deep subseafloor sedimentary metagenomes.</title>
        <authorList>
            <person name="Kawai M."/>
            <person name="Futagami T."/>
            <person name="Toyoda A."/>
            <person name="Takaki Y."/>
            <person name="Nishi S."/>
            <person name="Hori S."/>
            <person name="Arai W."/>
            <person name="Tsubouchi T."/>
            <person name="Morono Y."/>
            <person name="Uchiyama I."/>
            <person name="Ito T."/>
            <person name="Fujiyama A."/>
            <person name="Inagaki F."/>
            <person name="Takami H."/>
        </authorList>
    </citation>
    <scope>NUCLEOTIDE SEQUENCE</scope>
    <source>
        <strain evidence="9">Expedition CK06-06</strain>
    </source>
</reference>
<dbReference type="GO" id="GO:0004832">
    <property type="term" value="F:valine-tRNA ligase activity"/>
    <property type="evidence" value="ECO:0007669"/>
    <property type="project" value="UniProtKB-EC"/>
</dbReference>
<dbReference type="EC" id="6.1.1.9" evidence="1"/>
<keyword evidence="4" id="KW-0067">ATP-binding</keyword>
<keyword evidence="2" id="KW-0436">Ligase</keyword>
<accession>X1E4A8</accession>
<dbReference type="GO" id="GO:0005829">
    <property type="term" value="C:cytosol"/>
    <property type="evidence" value="ECO:0007669"/>
    <property type="project" value="TreeGrafter"/>
</dbReference>
<protein>
    <recommendedName>
        <fullName evidence="1">valine--tRNA ligase</fullName>
        <ecNumber evidence="1">6.1.1.9</ecNumber>
    </recommendedName>
    <alternativeName>
        <fullName evidence="7">Valyl-tRNA synthetase</fullName>
    </alternativeName>
</protein>
<evidence type="ECO:0000259" key="8">
    <source>
        <dbReference type="Pfam" id="PF00133"/>
    </source>
</evidence>
<evidence type="ECO:0000256" key="2">
    <source>
        <dbReference type="ARBA" id="ARBA00022598"/>
    </source>
</evidence>
<evidence type="ECO:0000256" key="6">
    <source>
        <dbReference type="ARBA" id="ARBA00023146"/>
    </source>
</evidence>
<organism evidence="9">
    <name type="scientific">marine sediment metagenome</name>
    <dbReference type="NCBI Taxonomy" id="412755"/>
    <lineage>
        <taxon>unclassified sequences</taxon>
        <taxon>metagenomes</taxon>
        <taxon>ecological metagenomes</taxon>
    </lineage>
</organism>
<dbReference type="InterPro" id="IPR002303">
    <property type="entry name" value="Valyl-tRNA_ligase"/>
</dbReference>
<evidence type="ECO:0000256" key="7">
    <source>
        <dbReference type="ARBA" id="ARBA00029936"/>
    </source>
</evidence>
<name>X1E4A8_9ZZZZ</name>
<dbReference type="PROSITE" id="PS00178">
    <property type="entry name" value="AA_TRNA_LIGASE_I"/>
    <property type="match status" value="1"/>
</dbReference>
<evidence type="ECO:0000256" key="5">
    <source>
        <dbReference type="ARBA" id="ARBA00022917"/>
    </source>
</evidence>
<feature type="domain" description="Aminoacyl-tRNA synthetase class Ia" evidence="8">
    <location>
        <begin position="20"/>
        <end position="75"/>
    </location>
</feature>
<dbReference type="PANTHER" id="PTHR11946">
    <property type="entry name" value="VALYL-TRNA SYNTHETASES"/>
    <property type="match status" value="1"/>
</dbReference>
<dbReference type="InterPro" id="IPR001412">
    <property type="entry name" value="aa-tRNA-synth_I_CS"/>
</dbReference>
<dbReference type="Gene3D" id="3.40.50.620">
    <property type="entry name" value="HUPs"/>
    <property type="match status" value="1"/>
</dbReference>
<feature type="non-terminal residue" evidence="9">
    <location>
        <position position="75"/>
    </location>
</feature>
<comment type="caution">
    <text evidence="9">The sequence shown here is derived from an EMBL/GenBank/DDBJ whole genome shotgun (WGS) entry which is preliminary data.</text>
</comment>
<evidence type="ECO:0000256" key="4">
    <source>
        <dbReference type="ARBA" id="ARBA00022840"/>
    </source>
</evidence>
<keyword evidence="5" id="KW-0648">Protein biosynthesis</keyword>
<keyword evidence="3" id="KW-0547">Nucleotide-binding</keyword>
<dbReference type="InterPro" id="IPR014729">
    <property type="entry name" value="Rossmann-like_a/b/a_fold"/>
</dbReference>
<sequence>MADGLELPKTYDPKEVEDRIYKSWEEKGYFTPKIDKSQKPFVIVIPPPNVTGSLHMGHALNNTMIDILIRRARMK</sequence>